<evidence type="ECO:0000313" key="1">
    <source>
        <dbReference type="EMBL" id="QCD82709.1"/>
    </source>
</evidence>
<gene>
    <name evidence="1" type="ORF">DEO72_LG2g3049</name>
</gene>
<accession>A0A4D6L2J2</accession>
<keyword evidence="2" id="KW-1185">Reference proteome</keyword>
<dbReference type="EMBL" id="CP039346">
    <property type="protein sequence ID" value="QCD82709.1"/>
    <property type="molecule type" value="Genomic_DNA"/>
</dbReference>
<dbReference type="Proteomes" id="UP000501690">
    <property type="component" value="Linkage Group LG2"/>
</dbReference>
<protein>
    <submittedName>
        <fullName evidence="1">Uncharacterized protein</fullName>
    </submittedName>
</protein>
<proteinExistence type="predicted"/>
<name>A0A4D6L2J2_VIGUN</name>
<evidence type="ECO:0000313" key="2">
    <source>
        <dbReference type="Proteomes" id="UP000501690"/>
    </source>
</evidence>
<sequence length="60" mass="6515">MSAMRERMKMKRASEDGVFSIAAQGGCSLHATMIVPVVREKFFQGENGDLLRSGGMIPPS</sequence>
<organism evidence="1 2">
    <name type="scientific">Vigna unguiculata</name>
    <name type="common">Cowpea</name>
    <dbReference type="NCBI Taxonomy" id="3917"/>
    <lineage>
        <taxon>Eukaryota</taxon>
        <taxon>Viridiplantae</taxon>
        <taxon>Streptophyta</taxon>
        <taxon>Embryophyta</taxon>
        <taxon>Tracheophyta</taxon>
        <taxon>Spermatophyta</taxon>
        <taxon>Magnoliopsida</taxon>
        <taxon>eudicotyledons</taxon>
        <taxon>Gunneridae</taxon>
        <taxon>Pentapetalae</taxon>
        <taxon>rosids</taxon>
        <taxon>fabids</taxon>
        <taxon>Fabales</taxon>
        <taxon>Fabaceae</taxon>
        <taxon>Papilionoideae</taxon>
        <taxon>50 kb inversion clade</taxon>
        <taxon>NPAAA clade</taxon>
        <taxon>indigoferoid/millettioid clade</taxon>
        <taxon>Phaseoleae</taxon>
        <taxon>Vigna</taxon>
    </lineage>
</organism>
<dbReference type="AlphaFoldDB" id="A0A4D6L2J2"/>
<reference evidence="1 2" key="1">
    <citation type="submission" date="2019-04" db="EMBL/GenBank/DDBJ databases">
        <title>An improved genome assembly and genetic linkage map for asparagus bean, Vigna unguiculata ssp. sesquipedialis.</title>
        <authorList>
            <person name="Xia Q."/>
            <person name="Zhang R."/>
            <person name="Dong Y."/>
        </authorList>
    </citation>
    <scope>NUCLEOTIDE SEQUENCE [LARGE SCALE GENOMIC DNA]</scope>
    <source>
        <tissue evidence="1">Leaf</tissue>
    </source>
</reference>